<gene>
    <name evidence="1" type="ORF">BJG266_LOCUS17045</name>
    <name evidence="2" type="ORF">QVE165_LOCUS31799</name>
    <name evidence="3" type="ORF">QVE165_LOCUS31943</name>
</gene>
<dbReference type="EMBL" id="CAJNOM010000279">
    <property type="protein sequence ID" value="CAF1313854.1"/>
    <property type="molecule type" value="Genomic_DNA"/>
</dbReference>
<evidence type="ECO:0000313" key="4">
    <source>
        <dbReference type="Proteomes" id="UP000663832"/>
    </source>
</evidence>
<dbReference type="EMBL" id="CAJNOM010000276">
    <property type="protein sequence ID" value="CAF1311184.1"/>
    <property type="molecule type" value="Genomic_DNA"/>
</dbReference>
<dbReference type="AlphaFoldDB" id="A0A815EKC6"/>
<keyword evidence="4" id="KW-1185">Reference proteome</keyword>
<evidence type="ECO:0008006" key="5">
    <source>
        <dbReference type="Google" id="ProtNLM"/>
    </source>
</evidence>
<evidence type="ECO:0000313" key="2">
    <source>
        <dbReference type="EMBL" id="CAF1311184.1"/>
    </source>
</evidence>
<sequence>MTLTFELLPNEIWLIIFNYLSSRHSWRAFFGINKRLNQLLTSNLIRHTIDLKNISYSEIVQLLENHDRKSYDYQWQAEFISHASAIYLENNFDYEILINRWIATKENWKLSSLRTIYILPEAMNMIGVLLRELKFEKILQSQLHCLHLVFDQPCSTYYSTLSHLVEKRISCPIMLLKVTSGHRYQNWEYADLYNIKHPLYWMRTVCLTISVQHSSELILLFMPEALPLLEHLNVTIEQPRKDLITKRKQPAKSVQLSENDLRYANAAKTKLRSFVLRQIELDDLLTLFNTFTFPLLDTLILVDVFDKCKYNELKF</sequence>
<dbReference type="Proteomes" id="UP000663832">
    <property type="component" value="Unassembled WGS sequence"/>
</dbReference>
<dbReference type="SUPFAM" id="SSF81383">
    <property type="entry name" value="F-box domain"/>
    <property type="match status" value="1"/>
</dbReference>
<accession>A0A815EKC6</accession>
<dbReference type="InterPro" id="IPR036047">
    <property type="entry name" value="F-box-like_dom_sf"/>
</dbReference>
<proteinExistence type="predicted"/>
<evidence type="ECO:0000313" key="3">
    <source>
        <dbReference type="EMBL" id="CAF1313854.1"/>
    </source>
</evidence>
<name>A0A815EKC6_9BILA</name>
<reference evidence="2" key="1">
    <citation type="submission" date="2021-02" db="EMBL/GenBank/DDBJ databases">
        <authorList>
            <person name="Nowell W R."/>
        </authorList>
    </citation>
    <scope>NUCLEOTIDE SEQUENCE</scope>
</reference>
<dbReference type="Proteomes" id="UP000663877">
    <property type="component" value="Unassembled WGS sequence"/>
</dbReference>
<protein>
    <recommendedName>
        <fullName evidence="5">F-box domain-containing protein</fullName>
    </recommendedName>
</protein>
<evidence type="ECO:0000313" key="1">
    <source>
        <dbReference type="EMBL" id="CAF1021951.1"/>
    </source>
</evidence>
<comment type="caution">
    <text evidence="2">The sequence shown here is derived from an EMBL/GenBank/DDBJ whole genome shotgun (WGS) entry which is preliminary data.</text>
</comment>
<dbReference type="OrthoDB" id="9973660at2759"/>
<dbReference type="EMBL" id="CAJNOI010000081">
    <property type="protein sequence ID" value="CAF1021951.1"/>
    <property type="molecule type" value="Genomic_DNA"/>
</dbReference>
<organism evidence="2 4">
    <name type="scientific">Adineta steineri</name>
    <dbReference type="NCBI Taxonomy" id="433720"/>
    <lineage>
        <taxon>Eukaryota</taxon>
        <taxon>Metazoa</taxon>
        <taxon>Spiralia</taxon>
        <taxon>Gnathifera</taxon>
        <taxon>Rotifera</taxon>
        <taxon>Eurotatoria</taxon>
        <taxon>Bdelloidea</taxon>
        <taxon>Adinetida</taxon>
        <taxon>Adinetidae</taxon>
        <taxon>Adineta</taxon>
    </lineage>
</organism>